<comment type="caution">
    <text evidence="5">The sequence shown here is derived from an EMBL/GenBank/DDBJ whole genome shotgun (WGS) entry which is preliminary data.</text>
</comment>
<keyword evidence="2" id="KW-0813">Transport</keyword>
<feature type="signal peptide" evidence="4">
    <location>
        <begin position="1"/>
        <end position="20"/>
    </location>
</feature>
<organism evidence="5 6">
    <name type="scientific">Halarcobacter ebronensis</name>
    <dbReference type="NCBI Taxonomy" id="1462615"/>
    <lineage>
        <taxon>Bacteria</taxon>
        <taxon>Pseudomonadati</taxon>
        <taxon>Campylobacterota</taxon>
        <taxon>Epsilonproteobacteria</taxon>
        <taxon>Campylobacterales</taxon>
        <taxon>Arcobacteraceae</taxon>
        <taxon>Halarcobacter</taxon>
    </lineage>
</organism>
<dbReference type="Proteomes" id="UP000289758">
    <property type="component" value="Unassembled WGS sequence"/>
</dbReference>
<dbReference type="Pfam" id="PF03573">
    <property type="entry name" value="OprD"/>
    <property type="match status" value="1"/>
</dbReference>
<dbReference type="PANTHER" id="PTHR34596:SF2">
    <property type="entry name" value="CHITOPORIN"/>
    <property type="match status" value="1"/>
</dbReference>
<comment type="similarity">
    <text evidence="1">Belongs to the outer membrane porin (Opr) (TC 1.B.25) family.</text>
</comment>
<name>A0A4Q1AMV4_9BACT</name>
<proteinExistence type="inferred from homology"/>
<gene>
    <name evidence="5" type="ORF">CRV07_09495</name>
</gene>
<protein>
    <submittedName>
        <fullName evidence="5">Outer membrane porin, OprD family</fullName>
    </submittedName>
</protein>
<dbReference type="InterPro" id="IPR005318">
    <property type="entry name" value="OM_porin_bac"/>
</dbReference>
<dbReference type="SUPFAM" id="SSF56935">
    <property type="entry name" value="Porins"/>
    <property type="match status" value="1"/>
</dbReference>
<feature type="chain" id="PRO_5020249956" evidence="4">
    <location>
        <begin position="21"/>
        <end position="385"/>
    </location>
</feature>
<dbReference type="EMBL" id="PDKK01000007">
    <property type="protein sequence ID" value="RXK05239.1"/>
    <property type="molecule type" value="Genomic_DNA"/>
</dbReference>
<dbReference type="OrthoDB" id="9125at2"/>
<evidence type="ECO:0000256" key="2">
    <source>
        <dbReference type="ARBA" id="ARBA00022448"/>
    </source>
</evidence>
<dbReference type="AlphaFoldDB" id="A0A4Q1AMV4"/>
<keyword evidence="6" id="KW-1185">Reference proteome</keyword>
<evidence type="ECO:0000256" key="1">
    <source>
        <dbReference type="ARBA" id="ARBA00009075"/>
    </source>
</evidence>
<sequence length="385" mass="42397">MKTLKLSIVAIMAMGTCSFASESLQEALTSGTYEGALRAYYFDRDIGHGTSKGSIINLGIDLDYESNSFYGFKVGFGFQSSNAVNADDDGKKALSWDMYGNGAVLSQAYLSYTLSKTTLKVGRQYIHLPLMQSSGSRLIRQSYEGSTLISNDIPDTTLFVAYVNKYQNRTDGAGKIADFADLTGDYAYTTGVINKSIPNTILTVAYGELDESYDMSYLEANYKNKYNDISYGLSAQYSETDYDNSNTKDGNFYGLKADFGIGGVNAYVAYAEVNDGTAQWGVLGGGGKVVLYTSSIIDAGIYSESEQYAIDVNYTFQDLGLKVGARYIDIDFATNYSADYKLAYTDYKFKGALKGLTASLVYEEENHDLDANDFKELWAKLIYKF</sequence>
<dbReference type="GO" id="GO:0015288">
    <property type="term" value="F:porin activity"/>
    <property type="evidence" value="ECO:0007669"/>
    <property type="project" value="TreeGrafter"/>
</dbReference>
<dbReference type="GO" id="GO:0016020">
    <property type="term" value="C:membrane"/>
    <property type="evidence" value="ECO:0007669"/>
    <property type="project" value="InterPro"/>
</dbReference>
<dbReference type="Gene3D" id="2.40.160.10">
    <property type="entry name" value="Porin"/>
    <property type="match status" value="1"/>
</dbReference>
<evidence type="ECO:0000256" key="4">
    <source>
        <dbReference type="SAM" id="SignalP"/>
    </source>
</evidence>
<accession>A0A4Q1AMV4</accession>
<evidence type="ECO:0000256" key="3">
    <source>
        <dbReference type="ARBA" id="ARBA00022729"/>
    </source>
</evidence>
<dbReference type="RefSeq" id="WP_129087455.1">
    <property type="nucleotide sequence ID" value="NZ_CP053836.1"/>
</dbReference>
<evidence type="ECO:0000313" key="5">
    <source>
        <dbReference type="EMBL" id="RXK05239.1"/>
    </source>
</evidence>
<dbReference type="PANTHER" id="PTHR34596">
    <property type="entry name" value="CHITOPORIN"/>
    <property type="match status" value="1"/>
</dbReference>
<dbReference type="InterPro" id="IPR023614">
    <property type="entry name" value="Porin_dom_sf"/>
</dbReference>
<evidence type="ECO:0000313" key="6">
    <source>
        <dbReference type="Proteomes" id="UP000289758"/>
    </source>
</evidence>
<reference evidence="5 6" key="1">
    <citation type="submission" date="2017-10" db="EMBL/GenBank/DDBJ databases">
        <title>Genomics of the genus Arcobacter.</title>
        <authorList>
            <person name="Perez-Cataluna A."/>
            <person name="Figueras M.J."/>
        </authorList>
    </citation>
    <scope>NUCLEOTIDE SEQUENCE [LARGE SCALE GENOMIC DNA]</scope>
    <source>
        <strain evidence="5 6">CECT 8441</strain>
    </source>
</reference>
<keyword evidence="3 4" id="KW-0732">Signal</keyword>